<dbReference type="InterPro" id="IPR040442">
    <property type="entry name" value="Pyrv_kinase-like_dom_sf"/>
</dbReference>
<evidence type="ECO:0000256" key="5">
    <source>
        <dbReference type="ARBA" id="ARBA00022679"/>
    </source>
</evidence>
<evidence type="ECO:0000256" key="1">
    <source>
        <dbReference type="ARBA" id="ARBA00001958"/>
    </source>
</evidence>
<dbReference type="GO" id="GO:0030955">
    <property type="term" value="F:potassium ion binding"/>
    <property type="evidence" value="ECO:0007669"/>
    <property type="project" value="InterPro"/>
</dbReference>
<evidence type="ECO:0000259" key="13">
    <source>
        <dbReference type="Pfam" id="PF00224"/>
    </source>
</evidence>
<dbReference type="SUPFAM" id="SSF50800">
    <property type="entry name" value="PK beta-barrel domain-like"/>
    <property type="match status" value="1"/>
</dbReference>
<evidence type="ECO:0000313" key="15">
    <source>
        <dbReference type="Proteomes" id="UP000256970"/>
    </source>
</evidence>
<protein>
    <recommendedName>
        <fullName evidence="4">pyruvate kinase</fullName>
        <ecNumber evidence="4">2.7.1.40</ecNumber>
    </recommendedName>
</protein>
<keyword evidence="8" id="KW-0418">Kinase</keyword>
<dbReference type="InterPro" id="IPR015813">
    <property type="entry name" value="Pyrv/PenolPyrv_kinase-like_dom"/>
</dbReference>
<comment type="cofactor">
    <cofactor evidence="1">
        <name>K(+)</name>
        <dbReference type="ChEBI" id="CHEBI:29103"/>
    </cofactor>
</comment>
<evidence type="ECO:0000256" key="6">
    <source>
        <dbReference type="ARBA" id="ARBA00022723"/>
    </source>
</evidence>
<dbReference type="InterPro" id="IPR001697">
    <property type="entry name" value="Pyr_Knase"/>
</dbReference>
<evidence type="ECO:0000256" key="4">
    <source>
        <dbReference type="ARBA" id="ARBA00012142"/>
    </source>
</evidence>
<evidence type="ECO:0000256" key="10">
    <source>
        <dbReference type="ARBA" id="ARBA00022842"/>
    </source>
</evidence>
<keyword evidence="9" id="KW-0067">ATP-binding</keyword>
<keyword evidence="6" id="KW-0479">Metal-binding</keyword>
<evidence type="ECO:0000256" key="7">
    <source>
        <dbReference type="ARBA" id="ARBA00022741"/>
    </source>
</evidence>
<evidence type="ECO:0000256" key="11">
    <source>
        <dbReference type="ARBA" id="ARBA00023152"/>
    </source>
</evidence>
<gene>
    <name evidence="14" type="ORF">BQ4739_LOCUS13354</name>
</gene>
<keyword evidence="11" id="KW-0324">Glycolysis</keyword>
<feature type="domain" description="Pyruvate kinase barrel" evidence="13">
    <location>
        <begin position="28"/>
        <end position="184"/>
    </location>
</feature>
<keyword evidence="7" id="KW-0547">Nucleotide-binding</keyword>
<dbReference type="InterPro" id="IPR015793">
    <property type="entry name" value="Pyrv_Knase_brl"/>
</dbReference>
<dbReference type="InterPro" id="IPR015806">
    <property type="entry name" value="Pyrv_Knase_insert_dom_sf"/>
</dbReference>
<evidence type="ECO:0000256" key="2">
    <source>
        <dbReference type="ARBA" id="ARBA00004997"/>
    </source>
</evidence>
<dbReference type="STRING" id="3088.A0A383W977"/>
<evidence type="ECO:0000313" key="14">
    <source>
        <dbReference type="EMBL" id="SZX73246.1"/>
    </source>
</evidence>
<dbReference type="GO" id="GO:0000287">
    <property type="term" value="F:magnesium ion binding"/>
    <property type="evidence" value="ECO:0007669"/>
    <property type="project" value="InterPro"/>
</dbReference>
<dbReference type="InterPro" id="IPR011037">
    <property type="entry name" value="Pyrv_Knase-like_insert_dom_sf"/>
</dbReference>
<dbReference type="Proteomes" id="UP000256970">
    <property type="component" value="Unassembled WGS sequence"/>
</dbReference>
<keyword evidence="12" id="KW-0670">Pyruvate</keyword>
<evidence type="ECO:0000256" key="9">
    <source>
        <dbReference type="ARBA" id="ARBA00022840"/>
    </source>
</evidence>
<dbReference type="GO" id="GO:0005524">
    <property type="term" value="F:ATP binding"/>
    <property type="evidence" value="ECO:0007669"/>
    <property type="project" value="UniProtKB-KW"/>
</dbReference>
<dbReference type="UniPathway" id="UPA00109">
    <property type="reaction ID" value="UER00188"/>
</dbReference>
<keyword evidence="5" id="KW-0808">Transferase</keyword>
<dbReference type="GO" id="GO:0004743">
    <property type="term" value="F:pyruvate kinase activity"/>
    <property type="evidence" value="ECO:0007669"/>
    <property type="project" value="UniProtKB-EC"/>
</dbReference>
<dbReference type="AlphaFoldDB" id="A0A383W977"/>
<evidence type="ECO:0000256" key="12">
    <source>
        <dbReference type="ARBA" id="ARBA00023317"/>
    </source>
</evidence>
<organism evidence="14 15">
    <name type="scientific">Tetradesmus obliquus</name>
    <name type="common">Green alga</name>
    <name type="synonym">Acutodesmus obliquus</name>
    <dbReference type="NCBI Taxonomy" id="3088"/>
    <lineage>
        <taxon>Eukaryota</taxon>
        <taxon>Viridiplantae</taxon>
        <taxon>Chlorophyta</taxon>
        <taxon>core chlorophytes</taxon>
        <taxon>Chlorophyceae</taxon>
        <taxon>CS clade</taxon>
        <taxon>Sphaeropleales</taxon>
        <taxon>Scenedesmaceae</taxon>
        <taxon>Tetradesmus</taxon>
    </lineage>
</organism>
<dbReference type="GO" id="GO:0016301">
    <property type="term" value="F:kinase activity"/>
    <property type="evidence" value="ECO:0007669"/>
    <property type="project" value="UniProtKB-KW"/>
</dbReference>
<proteinExistence type="inferred from homology"/>
<dbReference type="Pfam" id="PF00224">
    <property type="entry name" value="PK"/>
    <property type="match status" value="1"/>
</dbReference>
<dbReference type="SUPFAM" id="SSF51621">
    <property type="entry name" value="Phosphoenolpyruvate/pyruvate domain"/>
    <property type="match status" value="1"/>
</dbReference>
<dbReference type="EC" id="2.7.1.40" evidence="4"/>
<evidence type="ECO:0000256" key="8">
    <source>
        <dbReference type="ARBA" id="ARBA00022777"/>
    </source>
</evidence>
<comment type="similarity">
    <text evidence="3">Belongs to the pyruvate kinase family.</text>
</comment>
<dbReference type="EMBL" id="FNXT01001186">
    <property type="protein sequence ID" value="SZX73246.1"/>
    <property type="molecule type" value="Genomic_DNA"/>
</dbReference>
<keyword evidence="15" id="KW-1185">Reference proteome</keyword>
<evidence type="ECO:0000256" key="3">
    <source>
        <dbReference type="ARBA" id="ARBA00008663"/>
    </source>
</evidence>
<reference evidence="14 15" key="1">
    <citation type="submission" date="2016-10" db="EMBL/GenBank/DDBJ databases">
        <authorList>
            <person name="Cai Z."/>
        </authorList>
    </citation>
    <scope>NUCLEOTIDE SEQUENCE [LARGE SCALE GENOMIC DNA]</scope>
</reference>
<comment type="pathway">
    <text evidence="2">Carbohydrate degradation; glycolysis; pyruvate from D-glyceraldehyde 3-phosphate: step 5/5.</text>
</comment>
<dbReference type="Gene3D" id="3.20.20.60">
    <property type="entry name" value="Phosphoenolpyruvate-binding domains"/>
    <property type="match status" value="1"/>
</dbReference>
<keyword evidence="10" id="KW-0460">Magnesium</keyword>
<accession>A0A383W977</accession>
<sequence>MSIVTISPAAEQEIQRALLAENGFRSTRRTKLVCTIGPSSCSYEVLSELAQNGMNVARLNMTHGNHEWHNAVVARIRQLNKEKGYCIAIMADTEGSEIHTGELEEAIKVEVGTRVYFTIRSPAPPELGGVPVVGVNYDSLGEDLEVGDHIIVDGGMCELVVVSKAGPDVLAESIEQGLLLSKANLTFRCVDRP</sequence>
<dbReference type="PANTHER" id="PTHR11817">
    <property type="entry name" value="PYRUVATE KINASE"/>
    <property type="match status" value="1"/>
</dbReference>
<name>A0A383W977_TETOB</name>
<dbReference type="Gene3D" id="2.40.33.10">
    <property type="entry name" value="PK beta-barrel domain-like"/>
    <property type="match status" value="1"/>
</dbReference>